<dbReference type="InterPro" id="IPR025130">
    <property type="entry name" value="DUF4056"/>
</dbReference>
<reference evidence="1" key="1">
    <citation type="submission" date="2020-02" db="EMBL/GenBank/DDBJ databases">
        <authorList>
            <person name="Meier V. D."/>
        </authorList>
    </citation>
    <scope>NUCLEOTIDE SEQUENCE</scope>
    <source>
        <strain evidence="1">AVDCRST_MAG95</strain>
    </source>
</reference>
<accession>A0A6J4IZN9</accession>
<evidence type="ECO:0000313" key="1">
    <source>
        <dbReference type="EMBL" id="CAA9266491.1"/>
    </source>
</evidence>
<dbReference type="AlphaFoldDB" id="A0A6J4IZN9"/>
<evidence type="ECO:0008006" key="2">
    <source>
        <dbReference type="Google" id="ProtNLM"/>
    </source>
</evidence>
<organism evidence="1">
    <name type="scientific">uncultured Adhaeribacter sp</name>
    <dbReference type="NCBI Taxonomy" id="448109"/>
    <lineage>
        <taxon>Bacteria</taxon>
        <taxon>Pseudomonadati</taxon>
        <taxon>Bacteroidota</taxon>
        <taxon>Cytophagia</taxon>
        <taxon>Cytophagales</taxon>
        <taxon>Hymenobacteraceae</taxon>
        <taxon>Adhaeribacter</taxon>
        <taxon>environmental samples</taxon>
    </lineage>
</organism>
<dbReference type="EMBL" id="CADCTJ010000800">
    <property type="protein sequence ID" value="CAA9266491.1"/>
    <property type="molecule type" value="Genomic_DNA"/>
</dbReference>
<protein>
    <recommendedName>
        <fullName evidence="2">DUF4056 domain-containing protein</fullName>
    </recommendedName>
</protein>
<sequence>MKYLRHLILALLLLSQVTLVSGKPPVLSEKHLASPPPRIIRPCCSFGSDLRLAVIPVVTVTHIASLATIGPHQYLGHLKENNGIIYTKNGGFIDLGHLRDLADWTAYLHAMIRQNQGKGEITLKLGHEGGFKTLLLNIPASLNNADAVLLAGRIAYDLSVWHEIATWFGASYIPLVTERYSSFSIEDAYSNLLGVTLSMEALQSDLPYEAAMTQLLAQTLRRLDALSTEAETYAAMEAVHNVWWTREKRIPSARILLERQIEVYAPLQPMLVPGLNANAATACILTVPEYTLNGRYLQDFYQLSIKPNYKVPYRAIFPNQGRRILTQRDFSTMLHQVAKEWQDIQLQPTPVLFPSRG</sequence>
<name>A0A6J4IZN9_9BACT</name>
<proteinExistence type="predicted"/>
<gene>
    <name evidence="1" type="ORF">AVDCRST_MAG95-2547</name>
</gene>
<dbReference type="Pfam" id="PF13265">
    <property type="entry name" value="DUF4056"/>
    <property type="match status" value="1"/>
</dbReference>